<evidence type="ECO:0000313" key="5">
    <source>
        <dbReference type="Proteomes" id="UP000500949"/>
    </source>
</evidence>
<feature type="transmembrane region" description="Helical" evidence="1">
    <location>
        <begin position="314"/>
        <end position="333"/>
    </location>
</feature>
<keyword evidence="1" id="KW-0812">Transmembrane</keyword>
<name>A0A1Y4PHV8_9BACT</name>
<accession>A0A1Y4PHV8</accession>
<sequence>MSGIDHIFLYSLAFFLLLYFSIKNDKCHTRKEVFKLFIPSALFYALIEALRYDRGVDYLHYKDIYEVGYFEGTQLLFDCLNELLKNIGFSFTGALFVYEIILLCGICFLISSYSLKEGRWMYFFAILSMLVLHENLIRQFVGMPFIFIAVHFMFEKKWSKMIIALLCANLIHSGTIFAFPFIAFSYYFFHLKIKAEIALLLLSVSYYLLNIDVGSLFSEVLQRINFGVLLFSDHLLHYVEESDRWLGADSILEGAQQSIITKSFQFIFECSIIMSSYIALCLRQEQKVQCFYNIMVFAFFMCRLVHGYEILARMFGQLYIYWFIPFGYSLYIFSKNQVALRSKGYLGLMRGCIIIACSYLCLYWGRFIYLNPEAVFIWN</sequence>
<dbReference type="EMBL" id="CP046176">
    <property type="protein sequence ID" value="QJR75753.1"/>
    <property type="molecule type" value="Genomic_DNA"/>
</dbReference>
<gene>
    <name evidence="2" type="ORF">F2Y61_11105</name>
    <name evidence="3" type="ORF">GKD17_04805</name>
</gene>
<proteinExistence type="predicted"/>
<reference evidence="2 4" key="1">
    <citation type="journal article" date="2019" name="Nat. Med.">
        <title>A library of human gut bacterial isolates paired with longitudinal multiomics data enables mechanistic microbiome research.</title>
        <authorList>
            <person name="Poyet M."/>
            <person name="Groussin M."/>
            <person name="Gibbons S.M."/>
            <person name="Avila-Pacheco J."/>
            <person name="Jiang X."/>
            <person name="Kearney S.M."/>
            <person name="Perrotta A.R."/>
            <person name="Berdy B."/>
            <person name="Zhao S."/>
            <person name="Lieberman T.D."/>
            <person name="Swanson P.K."/>
            <person name="Smith M."/>
            <person name="Roesemann S."/>
            <person name="Alexander J.E."/>
            <person name="Rich S.A."/>
            <person name="Livny J."/>
            <person name="Vlamakis H."/>
            <person name="Clish C."/>
            <person name="Bullock K."/>
            <person name="Deik A."/>
            <person name="Scott J."/>
            <person name="Pierce K.A."/>
            <person name="Xavier R.J."/>
            <person name="Alm E.J."/>
        </authorList>
    </citation>
    <scope>NUCLEOTIDE SEQUENCE [LARGE SCALE GENOMIC DNA]</scope>
    <source>
        <strain evidence="2 4">BIOML-A5</strain>
    </source>
</reference>
<reference evidence="3 5" key="2">
    <citation type="submission" date="2019-11" db="EMBL/GenBank/DDBJ databases">
        <title>Complete genome sequence of Bacteroides dorei DSM 17855.</title>
        <authorList>
            <person name="Russell J.T."/>
        </authorList>
    </citation>
    <scope>NUCLEOTIDE SEQUENCE [LARGE SCALE GENOMIC DNA]</scope>
    <source>
        <strain evidence="3 5">DSM 17855</strain>
    </source>
</reference>
<dbReference type="InterPro" id="IPR049458">
    <property type="entry name" value="EpsG-like"/>
</dbReference>
<feature type="transmembrane region" description="Helical" evidence="1">
    <location>
        <begin position="345"/>
        <end position="365"/>
    </location>
</feature>
<dbReference type="GeneID" id="93446002"/>
<keyword evidence="1" id="KW-0472">Membrane</keyword>
<feature type="transmembrane region" description="Helical" evidence="1">
    <location>
        <begin position="122"/>
        <end position="150"/>
    </location>
</feature>
<evidence type="ECO:0000256" key="1">
    <source>
        <dbReference type="SAM" id="Phobius"/>
    </source>
</evidence>
<protein>
    <submittedName>
        <fullName evidence="2">EpsG family protein</fullName>
    </submittedName>
</protein>
<keyword evidence="1" id="KW-1133">Transmembrane helix</keyword>
<feature type="transmembrane region" description="Helical" evidence="1">
    <location>
        <begin position="34"/>
        <end position="52"/>
    </location>
</feature>
<dbReference type="Pfam" id="PF14897">
    <property type="entry name" value="EpsG"/>
    <property type="match status" value="1"/>
</dbReference>
<organism evidence="2 4">
    <name type="scientific">Phocaeicola dorei</name>
    <dbReference type="NCBI Taxonomy" id="357276"/>
    <lineage>
        <taxon>Bacteria</taxon>
        <taxon>Pseudomonadati</taxon>
        <taxon>Bacteroidota</taxon>
        <taxon>Bacteroidia</taxon>
        <taxon>Bacteroidales</taxon>
        <taxon>Bacteroidaceae</taxon>
        <taxon>Phocaeicola</taxon>
    </lineage>
</organism>
<evidence type="ECO:0000313" key="2">
    <source>
        <dbReference type="EMBL" id="KAA5383372.1"/>
    </source>
</evidence>
<dbReference type="RefSeq" id="WP_007837092.1">
    <property type="nucleotide sequence ID" value="NZ_CP046176.1"/>
</dbReference>
<evidence type="ECO:0000313" key="3">
    <source>
        <dbReference type="EMBL" id="QJR75753.1"/>
    </source>
</evidence>
<feature type="transmembrane region" description="Helical" evidence="1">
    <location>
        <begin position="87"/>
        <end position="110"/>
    </location>
</feature>
<feature type="transmembrane region" description="Helical" evidence="1">
    <location>
        <begin position="290"/>
        <end position="308"/>
    </location>
</feature>
<dbReference type="Proteomes" id="UP000500949">
    <property type="component" value="Chromosome"/>
</dbReference>
<feature type="transmembrane region" description="Helical" evidence="1">
    <location>
        <begin position="162"/>
        <end position="189"/>
    </location>
</feature>
<dbReference type="EMBL" id="VVZB01000004">
    <property type="protein sequence ID" value="KAA5383372.1"/>
    <property type="molecule type" value="Genomic_DNA"/>
</dbReference>
<feature type="transmembrane region" description="Helical" evidence="1">
    <location>
        <begin position="6"/>
        <end position="22"/>
    </location>
</feature>
<dbReference type="AlphaFoldDB" id="A0A1Y4PHV8"/>
<evidence type="ECO:0000313" key="4">
    <source>
        <dbReference type="Proteomes" id="UP000347681"/>
    </source>
</evidence>
<dbReference type="Proteomes" id="UP000347681">
    <property type="component" value="Unassembled WGS sequence"/>
</dbReference>